<organism evidence="1 2">
    <name type="scientific">Tetradesmus obliquus</name>
    <name type="common">Green alga</name>
    <name type="synonym">Acutodesmus obliquus</name>
    <dbReference type="NCBI Taxonomy" id="3088"/>
    <lineage>
        <taxon>Eukaryota</taxon>
        <taxon>Viridiplantae</taxon>
        <taxon>Chlorophyta</taxon>
        <taxon>core chlorophytes</taxon>
        <taxon>Chlorophyceae</taxon>
        <taxon>CS clade</taxon>
        <taxon>Sphaeropleales</taxon>
        <taxon>Scenedesmaceae</taxon>
        <taxon>Tetradesmus</taxon>
    </lineage>
</organism>
<evidence type="ECO:0000313" key="2">
    <source>
        <dbReference type="Proteomes" id="UP000256970"/>
    </source>
</evidence>
<keyword evidence="2" id="KW-1185">Reference proteome</keyword>
<sequence>MRRIKLPRGGVGRDYVLVQLKINGDGPYDFMLDSGLTAELITPELRQHLGIRGSKGKVAGLAAGGSSAAGDLVQLKGASLCCGDLPGLRGSAAELPLPPMNAVVLDFPQAHLDPEHDPVEGMLGMEVLQLFDTDLDFDRSRVRLWQPGAVGALAERQGLVEVPAAVLNETGVLGIRITSRDAASPQPCVGIVDCGASFSAVNWAAARLLGLTDAAGNLRGKKGPDILSLGVDGRPVPYPTTSVSFSFAGNPLKDPRTGQLSFEPPPRGFKPWAPVMAAVGDLPVFSQLLGDGRTPFTGPAALIGLDVWGQRRTVIEAGRQSGRTRRLFVAGK</sequence>
<gene>
    <name evidence="1" type="ORF">BQ4739_LOCUS7187</name>
</gene>
<evidence type="ECO:0008006" key="3">
    <source>
        <dbReference type="Google" id="ProtNLM"/>
    </source>
</evidence>
<reference evidence="1 2" key="1">
    <citation type="submission" date="2016-10" db="EMBL/GenBank/DDBJ databases">
        <authorList>
            <person name="Cai Z."/>
        </authorList>
    </citation>
    <scope>NUCLEOTIDE SEQUENCE [LARGE SCALE GENOMIC DNA]</scope>
</reference>
<dbReference type="Gene3D" id="2.40.70.10">
    <property type="entry name" value="Acid Proteases"/>
    <property type="match status" value="1"/>
</dbReference>
<protein>
    <recommendedName>
        <fullName evidence="3">Peptidase A2 domain-containing protein</fullName>
    </recommendedName>
</protein>
<dbReference type="STRING" id="3088.A0A383VMM9"/>
<dbReference type="Proteomes" id="UP000256970">
    <property type="component" value="Unassembled WGS sequence"/>
</dbReference>
<dbReference type="AlphaFoldDB" id="A0A383VMM9"/>
<proteinExistence type="predicted"/>
<accession>A0A383VMM9</accession>
<dbReference type="EMBL" id="FNXT01000739">
    <property type="protein sequence ID" value="SZX66775.1"/>
    <property type="molecule type" value="Genomic_DNA"/>
</dbReference>
<evidence type="ECO:0000313" key="1">
    <source>
        <dbReference type="EMBL" id="SZX66775.1"/>
    </source>
</evidence>
<dbReference type="Pfam" id="PF13650">
    <property type="entry name" value="Asp_protease_2"/>
    <property type="match status" value="1"/>
</dbReference>
<dbReference type="InterPro" id="IPR021109">
    <property type="entry name" value="Peptidase_aspartic_dom_sf"/>
</dbReference>
<name>A0A383VMM9_TETOB</name>